<feature type="non-terminal residue" evidence="1">
    <location>
        <position position="1"/>
    </location>
</feature>
<name>A0A9N9K7G7_9GLOM</name>
<keyword evidence="2" id="KW-1185">Reference proteome</keyword>
<dbReference type="OrthoDB" id="2020070at2759"/>
<protein>
    <submittedName>
        <fullName evidence="1">11928_t:CDS:1</fullName>
    </submittedName>
</protein>
<reference evidence="1" key="1">
    <citation type="submission" date="2021-06" db="EMBL/GenBank/DDBJ databases">
        <authorList>
            <person name="Kallberg Y."/>
            <person name="Tangrot J."/>
            <person name="Rosling A."/>
        </authorList>
    </citation>
    <scope>NUCLEOTIDE SEQUENCE</scope>
    <source>
        <strain evidence="1">MA453B</strain>
    </source>
</reference>
<comment type="caution">
    <text evidence="1">The sequence shown here is derived from an EMBL/GenBank/DDBJ whole genome shotgun (WGS) entry which is preliminary data.</text>
</comment>
<dbReference type="Proteomes" id="UP000789405">
    <property type="component" value="Unassembled WGS sequence"/>
</dbReference>
<organism evidence="1 2">
    <name type="scientific">Dentiscutata erythropus</name>
    <dbReference type="NCBI Taxonomy" id="1348616"/>
    <lineage>
        <taxon>Eukaryota</taxon>
        <taxon>Fungi</taxon>
        <taxon>Fungi incertae sedis</taxon>
        <taxon>Mucoromycota</taxon>
        <taxon>Glomeromycotina</taxon>
        <taxon>Glomeromycetes</taxon>
        <taxon>Diversisporales</taxon>
        <taxon>Gigasporaceae</taxon>
        <taxon>Dentiscutata</taxon>
    </lineage>
</organism>
<dbReference type="AlphaFoldDB" id="A0A9N9K7G7"/>
<dbReference type="PANTHER" id="PTHR33604">
    <property type="entry name" value="OSJNBA0004B13.7 PROTEIN"/>
    <property type="match status" value="1"/>
</dbReference>
<dbReference type="EMBL" id="CAJVPY010048229">
    <property type="protein sequence ID" value="CAG8811985.1"/>
    <property type="molecule type" value="Genomic_DNA"/>
</dbReference>
<evidence type="ECO:0000313" key="2">
    <source>
        <dbReference type="Proteomes" id="UP000789405"/>
    </source>
</evidence>
<evidence type="ECO:0000313" key="1">
    <source>
        <dbReference type="EMBL" id="CAG8811985.1"/>
    </source>
</evidence>
<dbReference type="PANTHER" id="PTHR33604:SF3">
    <property type="entry name" value="OSJNBA0004B13.7 PROTEIN"/>
    <property type="match status" value="1"/>
</dbReference>
<sequence>MLGVSLYDTKLNEIISGRKPFSAAHVLKNTNYPNQSPYLSQIPCSWGALFFPEIWREFHDYQSARLTSAFGPSRHKIIVPSSRSNHWPKSWKRFFIELAYLRGYVMLYPNYENSTSFTTNYAEKGVHFHFTGKKKDLWLLPLMKEDTLLEGLPDGHLPNFNDLPTIDLWGKVVSPKNLIQRGRKFHSRISSCPPIGLDNLTYNPQDLLCVKHRKKKNRTLITKVKNPTEKPIVENNTTLPIDNKIQTPLIEKE</sequence>
<proteinExistence type="predicted"/>
<gene>
    <name evidence="1" type="ORF">DERYTH_LOCUS25547</name>
</gene>
<accession>A0A9N9K7G7</accession>